<dbReference type="AlphaFoldDB" id="A0A0G0GQY4"/>
<reference evidence="3 4" key="1">
    <citation type="journal article" date="2015" name="Nature">
        <title>rRNA introns, odd ribosomes, and small enigmatic genomes across a large radiation of phyla.</title>
        <authorList>
            <person name="Brown C.T."/>
            <person name="Hug L.A."/>
            <person name="Thomas B.C."/>
            <person name="Sharon I."/>
            <person name="Castelle C.J."/>
            <person name="Singh A."/>
            <person name="Wilkins M.J."/>
            <person name="Williams K.H."/>
            <person name="Banfield J.F."/>
        </authorList>
    </citation>
    <scope>NUCLEOTIDE SEQUENCE [LARGE SCALE GENOMIC DNA]</scope>
</reference>
<proteinExistence type="predicted"/>
<dbReference type="Pfam" id="PF04203">
    <property type="entry name" value="Sortase"/>
    <property type="match status" value="1"/>
</dbReference>
<accession>A0A0G0GQY4</accession>
<evidence type="ECO:0000256" key="2">
    <source>
        <dbReference type="SAM" id="Phobius"/>
    </source>
</evidence>
<dbReference type="NCBIfam" id="TIGR01076">
    <property type="entry name" value="sortase_fam"/>
    <property type="match status" value="1"/>
</dbReference>
<dbReference type="GO" id="GO:0016787">
    <property type="term" value="F:hydrolase activity"/>
    <property type="evidence" value="ECO:0007669"/>
    <property type="project" value="UniProtKB-KW"/>
</dbReference>
<dbReference type="SUPFAM" id="SSF63817">
    <property type="entry name" value="Sortase"/>
    <property type="match status" value="1"/>
</dbReference>
<dbReference type="Proteomes" id="UP000034344">
    <property type="component" value="Unassembled WGS sequence"/>
</dbReference>
<feature type="transmembrane region" description="Helical" evidence="2">
    <location>
        <begin position="20"/>
        <end position="38"/>
    </location>
</feature>
<dbReference type="EMBL" id="LBRS01000001">
    <property type="protein sequence ID" value="KKQ02199.1"/>
    <property type="molecule type" value="Genomic_DNA"/>
</dbReference>
<dbReference type="Gene3D" id="2.40.260.10">
    <property type="entry name" value="Sortase"/>
    <property type="match status" value="1"/>
</dbReference>
<dbReference type="InterPro" id="IPR023365">
    <property type="entry name" value="Sortase_dom-sf"/>
</dbReference>
<sequence length="252" mass="28869">MALYSYLKKDNSPRKKAINYVSYISLTIGSILLFWSFYPILSFEIYSRLFLQQNVSTPIPRTDKASSLEQANSVLGSFITLSNNLKDFPQITQAKLWFPVKQQSANSLNNIQSYDLSIPKLNIKKAKVTVGGEDLSKSLVHYYPRSMPGEYGNVVIFGHSTLPQWYNVKDYKTIFTYLSKLDKGDKILINIGEIEYEYEIFELFVVNPEEVSVLDQKNDASYLTLITCVPPGTYLKRLVVRGKLMQLPTNFR</sequence>
<name>A0A0G0GQY4_9BACT</name>
<protein>
    <submittedName>
        <fullName evidence="3">Sortase family protein, LPXTG-site transpeptidase</fullName>
    </submittedName>
</protein>
<keyword evidence="1" id="KW-0378">Hydrolase</keyword>
<comment type="caution">
    <text evidence="3">The sequence shown here is derived from an EMBL/GenBank/DDBJ whole genome shotgun (WGS) entry which is preliminary data.</text>
</comment>
<gene>
    <name evidence="3" type="ORF">US11_C0001G0158</name>
</gene>
<keyword evidence="2" id="KW-0472">Membrane</keyword>
<evidence type="ECO:0000313" key="4">
    <source>
        <dbReference type="Proteomes" id="UP000034344"/>
    </source>
</evidence>
<evidence type="ECO:0000313" key="3">
    <source>
        <dbReference type="EMBL" id="KKQ02199.1"/>
    </source>
</evidence>
<keyword evidence="2" id="KW-1133">Transmembrane helix</keyword>
<dbReference type="InterPro" id="IPR005754">
    <property type="entry name" value="Sortase"/>
</dbReference>
<keyword evidence="2" id="KW-0812">Transmembrane</keyword>
<organism evidence="3 4">
    <name type="scientific">Candidatus Roizmanbacteria bacterium GW2011_GWA2_36_23</name>
    <dbReference type="NCBI Taxonomy" id="1618480"/>
    <lineage>
        <taxon>Bacteria</taxon>
        <taxon>Candidatus Roizmaniibacteriota</taxon>
    </lineage>
</organism>
<dbReference type="STRING" id="1618480.US11_C0001G0158"/>
<evidence type="ECO:0000256" key="1">
    <source>
        <dbReference type="ARBA" id="ARBA00022801"/>
    </source>
</evidence>